<evidence type="ECO:0000256" key="2">
    <source>
        <dbReference type="ARBA" id="ARBA00022857"/>
    </source>
</evidence>
<keyword evidence="5" id="KW-1185">Reference proteome</keyword>
<reference evidence="4 5" key="1">
    <citation type="submission" date="2024-11" db="EMBL/GenBank/DDBJ databases">
        <title>Chromosome-level genome assembly of the freshwater bivalve Anodonta woodiana.</title>
        <authorList>
            <person name="Chen X."/>
        </authorList>
    </citation>
    <scope>NUCLEOTIDE SEQUENCE [LARGE SCALE GENOMIC DNA]</scope>
    <source>
        <strain evidence="4">MN2024</strain>
        <tissue evidence="4">Gills</tissue>
    </source>
</reference>
<sequence length="284" mass="31786">MPNKVAIVTGANRGIGFAVVRRLLQEFHGDVYLTARNTEKGQAACKKLQQEGLNPLFHELDITQPASIRMLQEFIIEKYGGVDVLVNNAAVLFDKDTKAPFMRQVEQTIETNFKGTLNMCRIFLPLMRPHSRLIIMSSETGKLKNIGEAVRSKIDLNTIGLYELDKLVDQYTAAVKAGALRKYGWPEQPSQVVYTFQNLMAKVLTRELKDDPRRNVLINACCPGWTMTDSTKSYLDGNGCLGDVRPRTPDEAAADIVWLAMLPPGTPKPNAELVQFRKTIDFIS</sequence>
<dbReference type="GO" id="GO:0016491">
    <property type="term" value="F:oxidoreductase activity"/>
    <property type="evidence" value="ECO:0007669"/>
    <property type="project" value="UniProtKB-KW"/>
</dbReference>
<proteinExistence type="inferred from homology"/>
<evidence type="ECO:0008006" key="6">
    <source>
        <dbReference type="Google" id="ProtNLM"/>
    </source>
</evidence>
<dbReference type="Proteomes" id="UP001634394">
    <property type="component" value="Unassembled WGS sequence"/>
</dbReference>
<protein>
    <recommendedName>
        <fullName evidence="6">Carbonyl reductase</fullName>
    </recommendedName>
</protein>
<dbReference type="SUPFAM" id="SSF51735">
    <property type="entry name" value="NAD(P)-binding Rossmann-fold domains"/>
    <property type="match status" value="1"/>
</dbReference>
<dbReference type="AlphaFoldDB" id="A0ABD3TZ72"/>
<name>A0ABD3TZ72_SINWO</name>
<gene>
    <name evidence="4" type="ORF">ACJMK2_019667</name>
</gene>
<dbReference type="InterPro" id="IPR002347">
    <property type="entry name" value="SDR_fam"/>
</dbReference>
<dbReference type="PANTHER" id="PTHR43963:SF6">
    <property type="entry name" value="CHAIN DEHYDROGENASE FAMILY PROTEIN, PUTATIVE (AFU_ORTHOLOGUE AFUA_3G15350)-RELATED"/>
    <property type="match status" value="1"/>
</dbReference>
<dbReference type="Pfam" id="PF00106">
    <property type="entry name" value="adh_short"/>
    <property type="match status" value="1"/>
</dbReference>
<keyword evidence="3" id="KW-0560">Oxidoreductase</keyword>
<dbReference type="EMBL" id="JBJQND010000017">
    <property type="protein sequence ID" value="KAL3841540.1"/>
    <property type="molecule type" value="Genomic_DNA"/>
</dbReference>
<comment type="caution">
    <text evidence="4">The sequence shown here is derived from an EMBL/GenBank/DDBJ whole genome shotgun (WGS) entry which is preliminary data.</text>
</comment>
<dbReference type="PANTHER" id="PTHR43963">
    <property type="entry name" value="CARBONYL REDUCTASE 1-RELATED"/>
    <property type="match status" value="1"/>
</dbReference>
<comment type="similarity">
    <text evidence="1">Belongs to the short-chain dehydrogenases/reductases (SDR) family.</text>
</comment>
<dbReference type="PRINTS" id="PR00081">
    <property type="entry name" value="GDHRDH"/>
</dbReference>
<dbReference type="InterPro" id="IPR036291">
    <property type="entry name" value="NAD(P)-bd_dom_sf"/>
</dbReference>
<keyword evidence="2" id="KW-0521">NADP</keyword>
<evidence type="ECO:0000313" key="4">
    <source>
        <dbReference type="EMBL" id="KAL3841540.1"/>
    </source>
</evidence>
<accession>A0ABD3TZ72</accession>
<organism evidence="4 5">
    <name type="scientific">Sinanodonta woodiana</name>
    <name type="common">Chinese pond mussel</name>
    <name type="synonym">Anodonta woodiana</name>
    <dbReference type="NCBI Taxonomy" id="1069815"/>
    <lineage>
        <taxon>Eukaryota</taxon>
        <taxon>Metazoa</taxon>
        <taxon>Spiralia</taxon>
        <taxon>Lophotrochozoa</taxon>
        <taxon>Mollusca</taxon>
        <taxon>Bivalvia</taxon>
        <taxon>Autobranchia</taxon>
        <taxon>Heteroconchia</taxon>
        <taxon>Palaeoheterodonta</taxon>
        <taxon>Unionida</taxon>
        <taxon>Unionoidea</taxon>
        <taxon>Unionidae</taxon>
        <taxon>Unioninae</taxon>
        <taxon>Sinanodonta</taxon>
    </lineage>
</organism>
<evidence type="ECO:0000313" key="5">
    <source>
        <dbReference type="Proteomes" id="UP001634394"/>
    </source>
</evidence>
<evidence type="ECO:0000256" key="3">
    <source>
        <dbReference type="ARBA" id="ARBA00023002"/>
    </source>
</evidence>
<evidence type="ECO:0000256" key="1">
    <source>
        <dbReference type="ARBA" id="ARBA00006484"/>
    </source>
</evidence>
<dbReference type="Gene3D" id="3.40.50.720">
    <property type="entry name" value="NAD(P)-binding Rossmann-like Domain"/>
    <property type="match status" value="1"/>
</dbReference>